<organism evidence="2 3">
    <name type="scientific">Cherax quadricarinatus</name>
    <name type="common">Australian red claw crayfish</name>
    <dbReference type="NCBI Taxonomy" id="27406"/>
    <lineage>
        <taxon>Eukaryota</taxon>
        <taxon>Metazoa</taxon>
        <taxon>Ecdysozoa</taxon>
        <taxon>Arthropoda</taxon>
        <taxon>Crustacea</taxon>
        <taxon>Multicrustacea</taxon>
        <taxon>Malacostraca</taxon>
        <taxon>Eumalacostraca</taxon>
        <taxon>Eucarida</taxon>
        <taxon>Decapoda</taxon>
        <taxon>Pleocyemata</taxon>
        <taxon>Astacidea</taxon>
        <taxon>Parastacoidea</taxon>
        <taxon>Parastacidae</taxon>
        <taxon>Cherax</taxon>
    </lineage>
</organism>
<sequence>MCKYRQGCTSFYSGDYFLNGRNDEVCLLVAAAGMASAQSVRGTTIVHRRPSATTVQEPVGAAAFSAGPSVSSAPARASASSAGAPAVATAAGTPGATGGLVAGQQSLGPAFYGPGLNNPLAVPLNPLVAQQAQRIAAANPNIRVFVDVDGSAHFTDQFGREVEEIIDEFGRDVSEVLDVQEQQERLLRAREQELKRRRQLLELELLQDFNTNPAAFNPTSGIAGGVGGGVGSTAGGLPLVRIRV</sequence>
<gene>
    <name evidence="2" type="ORF">OTU49_012134</name>
</gene>
<feature type="coiled-coil region" evidence="1">
    <location>
        <begin position="177"/>
        <end position="204"/>
    </location>
</feature>
<reference evidence="2 3" key="1">
    <citation type="journal article" date="2024" name="BMC Genomics">
        <title>Genome assembly of redclaw crayfish (Cherax quadricarinatus) provides insights into its immune adaptation and hypoxia tolerance.</title>
        <authorList>
            <person name="Liu Z."/>
            <person name="Zheng J."/>
            <person name="Li H."/>
            <person name="Fang K."/>
            <person name="Wang S."/>
            <person name="He J."/>
            <person name="Zhou D."/>
            <person name="Weng S."/>
            <person name="Chi M."/>
            <person name="Gu Z."/>
            <person name="He J."/>
            <person name="Li F."/>
            <person name="Wang M."/>
        </authorList>
    </citation>
    <scope>NUCLEOTIDE SEQUENCE [LARGE SCALE GENOMIC DNA]</scope>
    <source>
        <strain evidence="2">ZL_2023a</strain>
    </source>
</reference>
<comment type="caution">
    <text evidence="2">The sequence shown here is derived from an EMBL/GenBank/DDBJ whole genome shotgun (WGS) entry which is preliminary data.</text>
</comment>
<proteinExistence type="predicted"/>
<dbReference type="Proteomes" id="UP001445076">
    <property type="component" value="Unassembled WGS sequence"/>
</dbReference>
<evidence type="ECO:0000256" key="1">
    <source>
        <dbReference type="SAM" id="Coils"/>
    </source>
</evidence>
<accession>A0AAW0VZS9</accession>
<evidence type="ECO:0000313" key="3">
    <source>
        <dbReference type="Proteomes" id="UP001445076"/>
    </source>
</evidence>
<dbReference type="AlphaFoldDB" id="A0AAW0VZS9"/>
<name>A0AAW0VZS9_CHEQU</name>
<evidence type="ECO:0000313" key="2">
    <source>
        <dbReference type="EMBL" id="KAK8722619.1"/>
    </source>
</evidence>
<protein>
    <submittedName>
        <fullName evidence="2">Uncharacterized protein</fullName>
    </submittedName>
</protein>
<keyword evidence="3" id="KW-1185">Reference proteome</keyword>
<keyword evidence="1" id="KW-0175">Coiled coil</keyword>
<dbReference type="EMBL" id="JARKIK010000094">
    <property type="protein sequence ID" value="KAK8722619.1"/>
    <property type="molecule type" value="Genomic_DNA"/>
</dbReference>